<protein>
    <submittedName>
        <fullName evidence="2">Uncharacterized protein</fullName>
    </submittedName>
</protein>
<keyword evidence="1" id="KW-0812">Transmembrane</keyword>
<keyword evidence="1" id="KW-1133">Transmembrane helix</keyword>
<feature type="transmembrane region" description="Helical" evidence="1">
    <location>
        <begin position="43"/>
        <end position="63"/>
    </location>
</feature>
<organism evidence="2 3">
    <name type="scientific">Scleromatobacter humisilvae</name>
    <dbReference type="NCBI Taxonomy" id="2897159"/>
    <lineage>
        <taxon>Bacteria</taxon>
        <taxon>Pseudomonadati</taxon>
        <taxon>Pseudomonadota</taxon>
        <taxon>Betaproteobacteria</taxon>
        <taxon>Burkholderiales</taxon>
        <taxon>Sphaerotilaceae</taxon>
        <taxon>Scleromatobacter</taxon>
    </lineage>
</organism>
<sequence>MEVEIGKKLSAWSPVIMSIGALVLVGVQIAMHGTQPVPDEGALAHLWQLLVLGQLPIIGFFVFRWLRAYPRQGATILVAQLLAAASALVPVHAMGW</sequence>
<gene>
    <name evidence="2" type="ORF">LPC04_28255</name>
</gene>
<keyword evidence="3" id="KW-1185">Reference proteome</keyword>
<proteinExistence type="predicted"/>
<accession>A0A9X2C4H5</accession>
<feature type="transmembrane region" description="Helical" evidence="1">
    <location>
        <begin position="75"/>
        <end position="95"/>
    </location>
</feature>
<evidence type="ECO:0000313" key="3">
    <source>
        <dbReference type="Proteomes" id="UP001139353"/>
    </source>
</evidence>
<dbReference type="Proteomes" id="UP001139353">
    <property type="component" value="Unassembled WGS sequence"/>
</dbReference>
<dbReference type="EMBL" id="JAJLJH010000017">
    <property type="protein sequence ID" value="MCK9689630.1"/>
    <property type="molecule type" value="Genomic_DNA"/>
</dbReference>
<reference evidence="2" key="1">
    <citation type="submission" date="2021-11" db="EMBL/GenBank/DDBJ databases">
        <title>BS-T2-15 a new species belonging to the Comamonadaceae family isolated from the soil of a French oak forest.</title>
        <authorList>
            <person name="Mieszkin S."/>
            <person name="Alain K."/>
        </authorList>
    </citation>
    <scope>NUCLEOTIDE SEQUENCE</scope>
    <source>
        <strain evidence="2">BS-T2-15</strain>
    </source>
</reference>
<feature type="transmembrane region" description="Helical" evidence="1">
    <location>
        <begin position="12"/>
        <end position="31"/>
    </location>
</feature>
<name>A0A9X2C4H5_9BURK</name>
<dbReference type="AlphaFoldDB" id="A0A9X2C4H5"/>
<comment type="caution">
    <text evidence="2">The sequence shown here is derived from an EMBL/GenBank/DDBJ whole genome shotgun (WGS) entry which is preliminary data.</text>
</comment>
<dbReference type="RefSeq" id="WP_275685683.1">
    <property type="nucleotide sequence ID" value="NZ_JAJLJH010000017.1"/>
</dbReference>
<evidence type="ECO:0000313" key="2">
    <source>
        <dbReference type="EMBL" id="MCK9689630.1"/>
    </source>
</evidence>
<evidence type="ECO:0000256" key="1">
    <source>
        <dbReference type="SAM" id="Phobius"/>
    </source>
</evidence>
<keyword evidence="1" id="KW-0472">Membrane</keyword>